<dbReference type="PANTHER" id="PTHR14000">
    <property type="entry name" value="FINGER CCCH DOMAIN PROTEIN, PUTATIVE (DUF3755)-RELATED"/>
    <property type="match status" value="1"/>
</dbReference>
<reference evidence="1 2" key="1">
    <citation type="journal article" date="2013" name="Front. Plant Sci.">
        <title>The Reference Genome of the Halophytic Plant Eutrema salsugineum.</title>
        <authorList>
            <person name="Yang R."/>
            <person name="Jarvis D.E."/>
            <person name="Chen H."/>
            <person name="Beilstein M.A."/>
            <person name="Grimwood J."/>
            <person name="Jenkins J."/>
            <person name="Shu S."/>
            <person name="Prochnik S."/>
            <person name="Xin M."/>
            <person name="Ma C."/>
            <person name="Schmutz J."/>
            <person name="Wing R.A."/>
            <person name="Mitchell-Olds T."/>
            <person name="Schumaker K.S."/>
            <person name="Wang X."/>
        </authorList>
    </citation>
    <scope>NUCLEOTIDE SEQUENCE [LARGE SCALE GENOMIC DNA]</scope>
</reference>
<dbReference type="OMA" id="RCRWINE"/>
<dbReference type="InterPro" id="IPR009057">
    <property type="entry name" value="Homeodomain-like_sf"/>
</dbReference>
<evidence type="ECO:0008006" key="3">
    <source>
        <dbReference type="Google" id="ProtNLM"/>
    </source>
</evidence>
<dbReference type="Gene3D" id="1.10.10.60">
    <property type="entry name" value="Homeodomain-like"/>
    <property type="match status" value="1"/>
</dbReference>
<sequence>MNQHNANSNNSATQQESSVMKHQTGLAMYWTNEEQTILMNLLATCSLKDSISRYARISQELPNKTIRDVAMRCRWMNGLESDQAENPNSDDPSQDADTNELLEHNEQLFTQISANLMSSSNLKKNLLLLMRCRENIMKLLNKSNKNVPEQMKVMPPLPETSDDLYDIIMTA</sequence>
<dbReference type="OrthoDB" id="1044640at2759"/>
<dbReference type="SUPFAM" id="SSF46689">
    <property type="entry name" value="Homeodomain-like"/>
    <property type="match status" value="1"/>
</dbReference>
<name>V4MG01_EUTSA</name>
<dbReference type="PANTHER" id="PTHR14000:SF45">
    <property type="entry name" value="FINGER CCCH DOMAIN PROTEIN, PUTATIVE (DUF3755)-RELATED"/>
    <property type="match status" value="1"/>
</dbReference>
<dbReference type="STRING" id="72664.V4MG01"/>
<dbReference type="CDD" id="cd00167">
    <property type="entry name" value="SANT"/>
    <property type="match status" value="1"/>
</dbReference>
<dbReference type="AlphaFoldDB" id="V4MG01"/>
<evidence type="ECO:0000313" key="1">
    <source>
        <dbReference type="EMBL" id="ESQ54192.1"/>
    </source>
</evidence>
<proteinExistence type="predicted"/>
<protein>
    <recommendedName>
        <fullName evidence="3">Myb-like domain-containing protein</fullName>
    </recommendedName>
</protein>
<keyword evidence="2" id="KW-1185">Reference proteome</keyword>
<dbReference type="EMBL" id="KI517384">
    <property type="protein sequence ID" value="ESQ54192.1"/>
    <property type="molecule type" value="Genomic_DNA"/>
</dbReference>
<dbReference type="InterPro" id="IPR001005">
    <property type="entry name" value="SANT/Myb"/>
</dbReference>
<organism evidence="1 2">
    <name type="scientific">Eutrema salsugineum</name>
    <name type="common">Saltwater cress</name>
    <name type="synonym">Sisymbrium salsugineum</name>
    <dbReference type="NCBI Taxonomy" id="72664"/>
    <lineage>
        <taxon>Eukaryota</taxon>
        <taxon>Viridiplantae</taxon>
        <taxon>Streptophyta</taxon>
        <taxon>Embryophyta</taxon>
        <taxon>Tracheophyta</taxon>
        <taxon>Spermatophyta</taxon>
        <taxon>Magnoliopsida</taxon>
        <taxon>eudicotyledons</taxon>
        <taxon>Gunneridae</taxon>
        <taxon>Pentapetalae</taxon>
        <taxon>rosids</taxon>
        <taxon>malvids</taxon>
        <taxon>Brassicales</taxon>
        <taxon>Brassicaceae</taxon>
        <taxon>Eutremeae</taxon>
        <taxon>Eutrema</taxon>
    </lineage>
</organism>
<dbReference type="KEGG" id="eus:EUTSA_v10027333mg"/>
<gene>
    <name evidence="1" type="ORF">EUTSA_v10027333mg</name>
</gene>
<evidence type="ECO:0000313" key="2">
    <source>
        <dbReference type="Proteomes" id="UP000030689"/>
    </source>
</evidence>
<accession>V4MG01</accession>
<dbReference type="Proteomes" id="UP000030689">
    <property type="component" value="Unassembled WGS sequence"/>
</dbReference>
<dbReference type="Gramene" id="ESQ54192">
    <property type="protein sequence ID" value="ESQ54192"/>
    <property type="gene ID" value="EUTSA_v10027333mg"/>
</dbReference>